<protein>
    <recommendedName>
        <fullName evidence="1">Large polyvalent protein-associated domain-containing protein</fullName>
    </recommendedName>
</protein>
<organism evidence="2 3">
    <name type="scientific">Shewanella khirikhana</name>
    <dbReference type="NCBI Taxonomy" id="1965282"/>
    <lineage>
        <taxon>Bacteria</taxon>
        <taxon>Pseudomonadati</taxon>
        <taxon>Pseudomonadota</taxon>
        <taxon>Gammaproteobacteria</taxon>
        <taxon>Alteromonadales</taxon>
        <taxon>Shewanellaceae</taxon>
        <taxon>Shewanella</taxon>
    </lineage>
</organism>
<dbReference type="OrthoDB" id="343736at2"/>
<dbReference type="InterPro" id="IPR041047">
    <property type="entry name" value="LPD1"/>
</dbReference>
<accession>A0A3Q9E4X7</accession>
<dbReference type="NCBIfam" id="NF041907">
    <property type="entry name" value="CLCA_X"/>
    <property type="match status" value="1"/>
</dbReference>
<reference evidence="3" key="1">
    <citation type="submission" date="2017-03" db="EMBL/GenBank/DDBJ databases">
        <title>Full genome sequence of a non-lethal Shewanella isolate that potentiates virulence of Vibio parahaemolyticus causing acute hepatopancreatic necrosis disease (AHPND) in shrimp.</title>
        <authorList>
            <person name="Prachumwat A."/>
            <person name="Sritunyalucksana K."/>
        </authorList>
    </citation>
    <scope>NUCLEOTIDE SEQUENCE [LARGE SCALE GENOMIC DNA]</scope>
    <source>
        <strain evidence="3">TH2012</strain>
    </source>
</reference>
<keyword evidence="3" id="KW-1185">Reference proteome</keyword>
<gene>
    <name evidence="2" type="ORF">STH12_01253</name>
</gene>
<dbReference type="EMBL" id="CP020373">
    <property type="protein sequence ID" value="AZQ10383.1"/>
    <property type="molecule type" value="Genomic_DNA"/>
</dbReference>
<dbReference type="KEGG" id="skh:STH12_01253"/>
<feature type="domain" description="Large polyvalent protein-associated" evidence="1">
    <location>
        <begin position="192"/>
        <end position="292"/>
    </location>
</feature>
<evidence type="ECO:0000313" key="2">
    <source>
        <dbReference type="EMBL" id="AZQ10383.1"/>
    </source>
</evidence>
<evidence type="ECO:0000313" key="3">
    <source>
        <dbReference type="Proteomes" id="UP000278437"/>
    </source>
</evidence>
<dbReference type="AlphaFoldDB" id="A0A3Q9E4X7"/>
<dbReference type="Pfam" id="PF18796">
    <property type="entry name" value="LPD1"/>
    <property type="match status" value="1"/>
</dbReference>
<name>A0A3Q9E4X7_9GAMM</name>
<sequence length="300" mass="33306">MQLERMGRAQARVRQGLDHRDGEQVTFLDVKQYFGLGHVRVGRWVSSSESLIAANMVFDALADLALVLGLPPKALGLREKLNLAFGHGGQQGVMAHYSPSERTLALAKHAGAGALAHEFWHAFDHYIGDVAMDVGREIGRRNSSRFASELWLQDVPLLCHPLNDRLDALFQCVLLSPDGEQPSDYVRRAIQLDKSFGRLYFSHPSELMARAFEAAIETHALFEDVDLQSGEISLKWLINPYLVTGTQDLTAVNGATSRQWGVMPTGAFPKPSHRDAIMGHIQQYFGLLGKALEKYQQGET</sequence>
<evidence type="ECO:0000259" key="1">
    <source>
        <dbReference type="Pfam" id="PF18796"/>
    </source>
</evidence>
<dbReference type="Proteomes" id="UP000278437">
    <property type="component" value="Chromosome"/>
</dbReference>
<proteinExistence type="predicted"/>